<gene>
    <name evidence="1" type="ORF">LEP1GSC036_4232</name>
</gene>
<sequence>MAEKIQIPLDEVKRVFKFLENVHDWMHQPLSYRNSKLVDNFVNENYPEVKELYYRVVWNWLPKEIQNEIEES</sequence>
<protein>
    <submittedName>
        <fullName evidence="1">Uncharacterized protein</fullName>
    </submittedName>
</protein>
<name>A0A828Z173_9LEPT</name>
<organism evidence="1 2">
    <name type="scientific">Leptospira weilii str. 2006001853</name>
    <dbReference type="NCBI Taxonomy" id="1001589"/>
    <lineage>
        <taxon>Bacteria</taxon>
        <taxon>Pseudomonadati</taxon>
        <taxon>Spirochaetota</taxon>
        <taxon>Spirochaetia</taxon>
        <taxon>Leptospirales</taxon>
        <taxon>Leptospiraceae</taxon>
        <taxon>Leptospira</taxon>
    </lineage>
</organism>
<dbReference type="EMBL" id="AFLV02000058">
    <property type="protein sequence ID" value="EKR63495.1"/>
    <property type="molecule type" value="Genomic_DNA"/>
</dbReference>
<dbReference type="Proteomes" id="UP000001338">
    <property type="component" value="Unassembled WGS sequence"/>
</dbReference>
<accession>A0A828Z173</accession>
<dbReference type="RefSeq" id="WP_004500078.1">
    <property type="nucleotide sequence ID" value="NZ_AFLV02000058.1"/>
</dbReference>
<dbReference type="AlphaFoldDB" id="A0A828Z173"/>
<comment type="caution">
    <text evidence="1">The sequence shown here is derived from an EMBL/GenBank/DDBJ whole genome shotgun (WGS) entry which is preliminary data.</text>
</comment>
<reference evidence="1 2" key="1">
    <citation type="submission" date="2012-10" db="EMBL/GenBank/DDBJ databases">
        <authorList>
            <person name="Harkins D.M."/>
            <person name="Durkin A.S."/>
            <person name="Brinkac L.M."/>
            <person name="Haft D.H."/>
            <person name="Selengut J.D."/>
            <person name="Sanka R."/>
            <person name="DePew J."/>
            <person name="Purushe J."/>
            <person name="Whelen A.C."/>
            <person name="Vinetz J.M."/>
            <person name="Sutton G.G."/>
            <person name="Nierman W.C."/>
            <person name="Fouts D.E."/>
        </authorList>
    </citation>
    <scope>NUCLEOTIDE SEQUENCE [LARGE SCALE GENOMIC DNA]</scope>
    <source>
        <strain evidence="1 2">2006001853</strain>
    </source>
</reference>
<evidence type="ECO:0000313" key="1">
    <source>
        <dbReference type="EMBL" id="EKR63495.1"/>
    </source>
</evidence>
<proteinExistence type="predicted"/>
<evidence type="ECO:0000313" key="2">
    <source>
        <dbReference type="Proteomes" id="UP000001338"/>
    </source>
</evidence>